<dbReference type="PANTHER" id="PTHR36435">
    <property type="entry name" value="SLR1288 PROTEIN"/>
    <property type="match status" value="1"/>
</dbReference>
<feature type="transmembrane region" description="Helical" evidence="1">
    <location>
        <begin position="167"/>
        <end position="186"/>
    </location>
</feature>
<feature type="transmembrane region" description="Helical" evidence="1">
    <location>
        <begin position="536"/>
        <end position="553"/>
    </location>
</feature>
<feature type="transmembrane region" description="Helical" evidence="1">
    <location>
        <begin position="52"/>
        <end position="71"/>
    </location>
</feature>
<evidence type="ECO:0000259" key="2">
    <source>
        <dbReference type="Pfam" id="PF02517"/>
    </source>
</evidence>
<gene>
    <name evidence="3" type="ORF">OIK44_19665</name>
</gene>
<dbReference type="GO" id="GO:0008237">
    <property type="term" value="F:metallopeptidase activity"/>
    <property type="evidence" value="ECO:0007669"/>
    <property type="project" value="UniProtKB-KW"/>
</dbReference>
<keyword evidence="1" id="KW-0812">Transmembrane</keyword>
<evidence type="ECO:0000256" key="1">
    <source>
        <dbReference type="SAM" id="Phobius"/>
    </source>
</evidence>
<protein>
    <submittedName>
        <fullName evidence="3">CPBP family intramembrane metalloprotease</fullName>
    </submittedName>
</protein>
<keyword evidence="4" id="KW-1185">Reference proteome</keyword>
<sequence length="780" mass="82810">MMAHPSALRAMWLLARLRLLRLLNQTNSGISQGFKAGKKSRAATAGKQRGRWIITTLAVLVMSFSFGNMAFQSVRNLNCVLVPANACPAGQAPQHLAAAADALAATPFPPALAGGVAMQLSLLFLVSFLLPLAARELSQPDWDLEWLVTLPASRRTLLWGRLLERSLANPGGLLALLPSCLAIAWYSGHVWSAPLLAAVAAFPLLMLAALLRTLVDTGLRLLLPPAQLRNLQAFVSVVSILPMYLAMSLALTPGATLGFDLAAAFPAWAAWTPPGLVVQMLNARGIAAALPPAALLALQVAALLQLGIALLRHQLRDGVVAAGSRESARQRAPAQAHAARRWRIGSVVQRRELRLLSRDRNFLVQSLLLPVVIVLSQLLFNGQLHSIAQLGENPATMAALAFAIGAYVLVLSAFQTLNTEGGALWLLYTFPASIERVLKEKAQLWAMLTLAYPLAVFGIGLYFAPAPSWQLFGLLLVVLAGIPIYSLIAVSLGVFACDPLAQDERVKVHPTYLYLYMLLATLYSLAIYAGSWPQKIVVIVLTASLALALWQKARDELPYLLDPAASPPPRVSSADGLIAATLFYLLQAALLAVLGADGSRPDAATFALAFGIGGALTYALVRVHYWRSKTAGVPRIGGAGAGLSVRLGLAGAACAAIFGLAYLYGLGQAGLLPDAAQLPNDTPANRAWFLGLAVLAAPLCEEFIFRGLIFGGLRRSMGALPAALASAAIFAIVHPPASMLPVFVVGLCTAWAYERSKTLLAPMLAHAGYNAIVVGCRLLF</sequence>
<feature type="transmembrane region" description="Helical" evidence="1">
    <location>
        <begin position="362"/>
        <end position="380"/>
    </location>
</feature>
<feature type="transmembrane region" description="Helical" evidence="1">
    <location>
        <begin position="193"/>
        <end position="211"/>
    </location>
</feature>
<comment type="caution">
    <text evidence="3">The sequence shown here is derived from an EMBL/GenBank/DDBJ whole genome shotgun (WGS) entry which is preliminary data.</text>
</comment>
<dbReference type="InterPro" id="IPR003675">
    <property type="entry name" value="Rce1/LyrA-like_dom"/>
</dbReference>
<keyword evidence="1" id="KW-1133">Transmembrane helix</keyword>
<proteinExistence type="predicted"/>
<feature type="transmembrane region" description="Helical" evidence="1">
    <location>
        <begin position="606"/>
        <end position="626"/>
    </location>
</feature>
<feature type="transmembrane region" description="Helical" evidence="1">
    <location>
        <begin position="647"/>
        <end position="667"/>
    </location>
</feature>
<feature type="domain" description="CAAX prenyl protease 2/Lysostaphin resistance protein A-like" evidence="2">
    <location>
        <begin position="685"/>
        <end position="772"/>
    </location>
</feature>
<evidence type="ECO:0000313" key="3">
    <source>
        <dbReference type="EMBL" id="MDC8759808.1"/>
    </source>
</evidence>
<keyword evidence="3" id="KW-0378">Hydrolase</keyword>
<name>A0ABT5K5Z1_9BURK</name>
<dbReference type="InterPro" id="IPR052710">
    <property type="entry name" value="CAAX_protease"/>
</dbReference>
<keyword evidence="1" id="KW-0472">Membrane</keyword>
<feature type="transmembrane region" description="Helical" evidence="1">
    <location>
        <begin position="395"/>
        <end position="414"/>
    </location>
</feature>
<feature type="transmembrane region" description="Helical" evidence="1">
    <location>
        <begin position="444"/>
        <end position="465"/>
    </location>
</feature>
<dbReference type="EMBL" id="JAQQXR010000008">
    <property type="protein sequence ID" value="MDC8759808.1"/>
    <property type="molecule type" value="Genomic_DNA"/>
</dbReference>
<evidence type="ECO:0000313" key="4">
    <source>
        <dbReference type="Proteomes" id="UP001221208"/>
    </source>
</evidence>
<dbReference type="Pfam" id="PF02517">
    <property type="entry name" value="Rce1-like"/>
    <property type="match status" value="1"/>
</dbReference>
<feature type="transmembrane region" description="Helical" evidence="1">
    <location>
        <begin position="471"/>
        <end position="501"/>
    </location>
</feature>
<dbReference type="PANTHER" id="PTHR36435:SF1">
    <property type="entry name" value="CAAX AMINO TERMINAL PROTEASE FAMILY PROTEIN"/>
    <property type="match status" value="1"/>
</dbReference>
<feature type="transmembrane region" description="Helical" evidence="1">
    <location>
        <begin position="687"/>
        <end position="710"/>
    </location>
</feature>
<feature type="transmembrane region" description="Helical" evidence="1">
    <location>
        <begin position="293"/>
        <end position="311"/>
    </location>
</feature>
<feature type="transmembrane region" description="Helical" evidence="1">
    <location>
        <begin position="513"/>
        <end position="530"/>
    </location>
</feature>
<organism evidence="3 4">
    <name type="scientific">Janthinobacterium fluminis</name>
    <dbReference type="NCBI Taxonomy" id="2987524"/>
    <lineage>
        <taxon>Bacteria</taxon>
        <taxon>Pseudomonadati</taxon>
        <taxon>Pseudomonadota</taxon>
        <taxon>Betaproteobacteria</taxon>
        <taxon>Burkholderiales</taxon>
        <taxon>Oxalobacteraceae</taxon>
        <taxon>Janthinobacterium</taxon>
    </lineage>
</organism>
<keyword evidence="3" id="KW-0482">Metalloprotease</keyword>
<keyword evidence="3" id="KW-0645">Protease</keyword>
<reference evidence="3 4" key="1">
    <citation type="submission" date="2022-10" db="EMBL/GenBank/DDBJ databases">
        <title>Janthinobacterium sp. hw3 Genome sequencing.</title>
        <authorList>
            <person name="Park S."/>
        </authorList>
    </citation>
    <scope>NUCLEOTIDE SEQUENCE [LARGE SCALE GENOMIC DNA]</scope>
    <source>
        <strain evidence="4">hw3</strain>
    </source>
</reference>
<feature type="transmembrane region" description="Helical" evidence="1">
    <location>
        <begin position="111"/>
        <end position="134"/>
    </location>
</feature>
<feature type="transmembrane region" description="Helical" evidence="1">
    <location>
        <begin position="574"/>
        <end position="594"/>
    </location>
</feature>
<dbReference type="Proteomes" id="UP001221208">
    <property type="component" value="Unassembled WGS sequence"/>
</dbReference>
<accession>A0ABT5K5Z1</accession>
<feature type="transmembrane region" description="Helical" evidence="1">
    <location>
        <begin position="231"/>
        <end position="251"/>
    </location>
</feature>
<feature type="transmembrane region" description="Helical" evidence="1">
    <location>
        <begin position="722"/>
        <end position="753"/>
    </location>
</feature>
<dbReference type="RefSeq" id="WP_273673200.1">
    <property type="nucleotide sequence ID" value="NZ_JAQQXR010000008.1"/>
</dbReference>